<evidence type="ECO:0000256" key="5">
    <source>
        <dbReference type="ARBA" id="ARBA00022695"/>
    </source>
</evidence>
<proteinExistence type="inferred from homology"/>
<dbReference type="EMBL" id="DVMR01000039">
    <property type="protein sequence ID" value="HIU43585.1"/>
    <property type="molecule type" value="Genomic_DNA"/>
</dbReference>
<dbReference type="SUPFAM" id="SSF46915">
    <property type="entry name" value="Polynucleotide phosphorylase/guanosine pentaphosphate synthase (PNPase/GPSI), domain 3"/>
    <property type="match status" value="1"/>
</dbReference>
<dbReference type="PIRSF" id="PIRSF005499">
    <property type="entry name" value="PNPase"/>
    <property type="match status" value="1"/>
</dbReference>
<keyword evidence="7 9" id="KW-0460">Magnesium</keyword>
<evidence type="ECO:0000256" key="8">
    <source>
        <dbReference type="ARBA" id="ARBA00022884"/>
    </source>
</evidence>
<dbReference type="InterPro" id="IPR015848">
    <property type="entry name" value="PNPase_PH_RNA-bd_bac/org-type"/>
</dbReference>
<dbReference type="SMART" id="SM00316">
    <property type="entry name" value="S1"/>
    <property type="match status" value="1"/>
</dbReference>
<evidence type="ECO:0000256" key="3">
    <source>
        <dbReference type="ARBA" id="ARBA00022490"/>
    </source>
</evidence>
<keyword evidence="6 9" id="KW-0479">Metal-binding</keyword>
<dbReference type="Gene3D" id="3.30.1370.10">
    <property type="entry name" value="K Homology domain, type 1"/>
    <property type="match status" value="1"/>
</dbReference>
<dbReference type="InterPro" id="IPR020568">
    <property type="entry name" value="Ribosomal_Su5_D2-typ_SF"/>
</dbReference>
<dbReference type="SUPFAM" id="SSF54211">
    <property type="entry name" value="Ribosomal protein S5 domain 2-like"/>
    <property type="match status" value="2"/>
</dbReference>
<dbReference type="CDD" id="cd02393">
    <property type="entry name" value="KH-I_PNPase"/>
    <property type="match status" value="1"/>
</dbReference>
<dbReference type="Pfam" id="PF03725">
    <property type="entry name" value="RNase_PH_C"/>
    <property type="match status" value="1"/>
</dbReference>
<keyword evidence="8 9" id="KW-0694">RNA-binding</keyword>
<feature type="binding site" evidence="9">
    <location>
        <position position="493"/>
    </location>
    <ligand>
        <name>Mg(2+)</name>
        <dbReference type="ChEBI" id="CHEBI:18420"/>
    </ligand>
</feature>
<dbReference type="GO" id="GO:0006396">
    <property type="term" value="P:RNA processing"/>
    <property type="evidence" value="ECO:0007669"/>
    <property type="project" value="InterPro"/>
</dbReference>
<dbReference type="InterPro" id="IPR036612">
    <property type="entry name" value="KH_dom_type_1_sf"/>
</dbReference>
<evidence type="ECO:0000259" key="10">
    <source>
        <dbReference type="PROSITE" id="PS50126"/>
    </source>
</evidence>
<dbReference type="PROSITE" id="PS50126">
    <property type="entry name" value="S1"/>
    <property type="match status" value="1"/>
</dbReference>
<dbReference type="GO" id="GO:0006402">
    <property type="term" value="P:mRNA catabolic process"/>
    <property type="evidence" value="ECO:0007669"/>
    <property type="project" value="UniProtKB-UniRule"/>
</dbReference>
<dbReference type="PANTHER" id="PTHR11252:SF0">
    <property type="entry name" value="POLYRIBONUCLEOTIDE NUCLEOTIDYLTRANSFERASE 1, MITOCHONDRIAL"/>
    <property type="match status" value="1"/>
</dbReference>
<organism evidence="11 12">
    <name type="scientific">Candidatus Ventrousia excrementavium</name>
    <dbReference type="NCBI Taxonomy" id="2840961"/>
    <lineage>
        <taxon>Bacteria</taxon>
        <taxon>Bacillati</taxon>
        <taxon>Bacillota</taxon>
        <taxon>Clostridia</taxon>
        <taxon>Eubacteriales</taxon>
        <taxon>Clostridiaceae</taxon>
        <taxon>Clostridiaceae incertae sedis</taxon>
        <taxon>Candidatus Ventrousia</taxon>
    </lineage>
</organism>
<dbReference type="CDD" id="cd11364">
    <property type="entry name" value="RNase_PH_PNPase_2"/>
    <property type="match status" value="1"/>
</dbReference>
<comment type="function">
    <text evidence="9">Involved in mRNA degradation. Catalyzes the phosphorolysis of single-stranded polyribonucleotides processively in the 3'- to 5'-direction.</text>
</comment>
<evidence type="ECO:0000256" key="2">
    <source>
        <dbReference type="ARBA" id="ARBA00007404"/>
    </source>
</evidence>
<dbReference type="GO" id="GO:0005829">
    <property type="term" value="C:cytosol"/>
    <property type="evidence" value="ECO:0007669"/>
    <property type="project" value="TreeGrafter"/>
</dbReference>
<keyword evidence="5 9" id="KW-0548">Nucleotidyltransferase</keyword>
<dbReference type="PANTHER" id="PTHR11252">
    <property type="entry name" value="POLYRIBONUCLEOTIDE NUCLEOTIDYLTRANSFERASE"/>
    <property type="match status" value="1"/>
</dbReference>
<dbReference type="FunFam" id="3.30.230.70:FF:000002">
    <property type="entry name" value="Polyribonucleotide nucleotidyltransferase"/>
    <property type="match status" value="1"/>
</dbReference>
<dbReference type="CDD" id="cd04472">
    <property type="entry name" value="S1_PNPase"/>
    <property type="match status" value="1"/>
</dbReference>
<evidence type="ECO:0000256" key="6">
    <source>
        <dbReference type="ARBA" id="ARBA00022723"/>
    </source>
</evidence>
<dbReference type="GO" id="GO:0000175">
    <property type="term" value="F:3'-5'-RNA exonuclease activity"/>
    <property type="evidence" value="ECO:0007669"/>
    <property type="project" value="TreeGrafter"/>
</dbReference>
<dbReference type="InterPro" id="IPR004088">
    <property type="entry name" value="KH_dom_type_1"/>
</dbReference>
<dbReference type="FunFam" id="3.30.1370.10:FF:000001">
    <property type="entry name" value="Polyribonucleotide nucleotidyltransferase"/>
    <property type="match status" value="1"/>
</dbReference>
<dbReference type="EC" id="2.7.7.8" evidence="9"/>
<dbReference type="InterPro" id="IPR036456">
    <property type="entry name" value="PNPase_PH_RNA-bd_sf"/>
</dbReference>
<dbReference type="InterPro" id="IPR003029">
    <property type="entry name" value="S1_domain"/>
</dbReference>
<comment type="subcellular location">
    <subcellularLocation>
        <location evidence="1 9">Cytoplasm</location>
    </subcellularLocation>
</comment>
<dbReference type="InterPro" id="IPR004087">
    <property type="entry name" value="KH_dom"/>
</dbReference>
<accession>A0A9D1LL15</accession>
<evidence type="ECO:0000256" key="9">
    <source>
        <dbReference type="HAMAP-Rule" id="MF_01595"/>
    </source>
</evidence>
<dbReference type="Pfam" id="PF00575">
    <property type="entry name" value="S1"/>
    <property type="match status" value="1"/>
</dbReference>
<dbReference type="NCBIfam" id="TIGR03591">
    <property type="entry name" value="polynuc_phos"/>
    <property type="match status" value="1"/>
</dbReference>
<sequence length="705" mass="78062">MTFDNYRVYETTLAGHPLKFELGKLAGLANGSCLVRYGDTVILATATMAKKPRDGIDFFPLSVDFEERLYAVGRVPGSFLRREGRPSEKAILTSRVIDRQIRPFFPGDMRNDVCVACTVLSVDYDCAPEVAAMLGASVALSVSDIPWNGPIVGLQVGYVDGEYIICPNQEQRQKSVLQLTVAGSAEKIVMIEAGADQFPDDKMLTAIAKGHEEIKRLVSFIRNIKAENFKMPAEYPSQKLPEEMFEEVKAYARDRVRAAVDTDDKTVRDERIDAITEDVKAHFAEKYPDSEAQLDECMYKLQKFVVRRMLLDEGRRVDGRSMTDVRPLAAEVGILPRVHGSGLFTRGQTQVLTTCTLGTLRDAQELDTTFEEKEKRYMHHYNFPSYSVGEARPSRSPGRREIGHGALAERALEPVIPSAEEFPYTLRLVSEVVSSNGSTSQGSICGSTLALMDAGVPIKAPVAGISCGLVTEGDRHITFTDIQGIEDFFGDMDFKVGGTEKGITAIQVDIKNDGLTMEIIAEAFQKTREARHGILEEIMLKAIPQPRAELSRYAPKMIQLHIDPDKIREVIGKGGSVIQKITAETNTKIDIEDDGSVCIAAINSDDGERAKKMIEAIAMDPEIGDLFYGKVTRIMTFGAFVEFAPGKEGLIHISKLENHRVGKVEDVLNVGDETWVKVIEIDDKGRINLSRKDALNEIAEKEKNK</sequence>
<feature type="domain" description="S1 motif" evidence="10">
    <location>
        <begin position="624"/>
        <end position="692"/>
    </location>
</feature>
<comment type="caution">
    <text evidence="11">The sequence shown here is derived from an EMBL/GenBank/DDBJ whole genome shotgun (WGS) entry which is preliminary data.</text>
</comment>
<dbReference type="InterPro" id="IPR015847">
    <property type="entry name" value="ExoRNase_PH_dom2"/>
</dbReference>
<dbReference type="InterPro" id="IPR001247">
    <property type="entry name" value="ExoRNase_PH_dom1"/>
</dbReference>
<comment type="catalytic activity">
    <reaction evidence="9">
        <text>RNA(n+1) + phosphate = RNA(n) + a ribonucleoside 5'-diphosphate</text>
        <dbReference type="Rhea" id="RHEA:22096"/>
        <dbReference type="Rhea" id="RHEA-COMP:14527"/>
        <dbReference type="Rhea" id="RHEA-COMP:17342"/>
        <dbReference type="ChEBI" id="CHEBI:43474"/>
        <dbReference type="ChEBI" id="CHEBI:57930"/>
        <dbReference type="ChEBI" id="CHEBI:140395"/>
        <dbReference type="EC" id="2.7.7.8"/>
    </reaction>
</comment>
<dbReference type="HAMAP" id="MF_01595">
    <property type="entry name" value="PNPase"/>
    <property type="match status" value="1"/>
</dbReference>
<dbReference type="PROSITE" id="PS50084">
    <property type="entry name" value="KH_TYPE_1"/>
    <property type="match status" value="1"/>
</dbReference>
<evidence type="ECO:0000256" key="1">
    <source>
        <dbReference type="ARBA" id="ARBA00004496"/>
    </source>
</evidence>
<comment type="cofactor">
    <cofactor evidence="9">
        <name>Mg(2+)</name>
        <dbReference type="ChEBI" id="CHEBI:18420"/>
    </cofactor>
</comment>
<evidence type="ECO:0000256" key="4">
    <source>
        <dbReference type="ARBA" id="ARBA00022679"/>
    </source>
</evidence>
<dbReference type="Pfam" id="PF01138">
    <property type="entry name" value="RNase_PH"/>
    <property type="match status" value="2"/>
</dbReference>
<dbReference type="Gene3D" id="3.30.230.70">
    <property type="entry name" value="GHMP Kinase, N-terminal domain"/>
    <property type="match status" value="2"/>
</dbReference>
<dbReference type="Pfam" id="PF03726">
    <property type="entry name" value="PNPase"/>
    <property type="match status" value="1"/>
</dbReference>
<dbReference type="Gene3D" id="2.40.50.140">
    <property type="entry name" value="Nucleic acid-binding proteins"/>
    <property type="match status" value="1"/>
</dbReference>
<dbReference type="FunFam" id="2.40.50.140:FF:000023">
    <property type="entry name" value="Polyribonucleotide nucleotidyltransferase"/>
    <property type="match status" value="1"/>
</dbReference>
<dbReference type="SUPFAM" id="SSF55666">
    <property type="entry name" value="Ribonuclease PH domain 2-like"/>
    <property type="match status" value="2"/>
</dbReference>
<reference evidence="11" key="2">
    <citation type="journal article" date="2021" name="PeerJ">
        <title>Extensive microbial diversity within the chicken gut microbiome revealed by metagenomics and culture.</title>
        <authorList>
            <person name="Gilroy R."/>
            <person name="Ravi A."/>
            <person name="Getino M."/>
            <person name="Pursley I."/>
            <person name="Horton D.L."/>
            <person name="Alikhan N.F."/>
            <person name="Baker D."/>
            <person name="Gharbi K."/>
            <person name="Hall N."/>
            <person name="Watson M."/>
            <person name="Adriaenssens E.M."/>
            <person name="Foster-Nyarko E."/>
            <person name="Jarju S."/>
            <person name="Secka A."/>
            <person name="Antonio M."/>
            <person name="Oren A."/>
            <person name="Chaudhuri R.R."/>
            <person name="La Ragione R."/>
            <person name="Hildebrand F."/>
            <person name="Pallen M.J."/>
        </authorList>
    </citation>
    <scope>NUCLEOTIDE SEQUENCE</scope>
    <source>
        <strain evidence="11">CHK191-8634</strain>
    </source>
</reference>
<feature type="binding site" evidence="9">
    <location>
        <position position="487"/>
    </location>
    <ligand>
        <name>Mg(2+)</name>
        <dbReference type="ChEBI" id="CHEBI:18420"/>
    </ligand>
</feature>
<dbReference type="CDD" id="cd11363">
    <property type="entry name" value="RNase_PH_PNPase_1"/>
    <property type="match status" value="1"/>
</dbReference>
<name>A0A9D1LL15_9CLOT</name>
<gene>
    <name evidence="9" type="primary">pnp</name>
    <name evidence="11" type="ORF">IAB67_04725</name>
</gene>
<comment type="similarity">
    <text evidence="2 9">Belongs to the polyribonucleotide nucleotidyltransferase family.</text>
</comment>
<dbReference type="SUPFAM" id="SSF50249">
    <property type="entry name" value="Nucleic acid-binding proteins"/>
    <property type="match status" value="1"/>
</dbReference>
<dbReference type="GO" id="GO:0004654">
    <property type="term" value="F:polyribonucleotide nucleotidyltransferase activity"/>
    <property type="evidence" value="ECO:0007669"/>
    <property type="project" value="UniProtKB-UniRule"/>
</dbReference>
<dbReference type="FunFam" id="3.30.230.70:FF:000001">
    <property type="entry name" value="Polyribonucleotide nucleotidyltransferase"/>
    <property type="match status" value="1"/>
</dbReference>
<protein>
    <recommendedName>
        <fullName evidence="9">Polyribonucleotide nucleotidyltransferase</fullName>
        <ecNumber evidence="9">2.7.7.8</ecNumber>
    </recommendedName>
    <alternativeName>
        <fullName evidence="9">Polynucleotide phosphorylase</fullName>
        <shortName evidence="9">PNPase</shortName>
    </alternativeName>
</protein>
<dbReference type="InterPro" id="IPR036345">
    <property type="entry name" value="ExoRNase_PH_dom2_sf"/>
</dbReference>
<dbReference type="SMART" id="SM00322">
    <property type="entry name" value="KH"/>
    <property type="match status" value="1"/>
</dbReference>
<dbReference type="NCBIfam" id="NF008805">
    <property type="entry name" value="PRK11824.1"/>
    <property type="match status" value="1"/>
</dbReference>
<dbReference type="GO" id="GO:0003723">
    <property type="term" value="F:RNA binding"/>
    <property type="evidence" value="ECO:0007669"/>
    <property type="project" value="UniProtKB-UniRule"/>
</dbReference>
<dbReference type="SUPFAM" id="SSF54791">
    <property type="entry name" value="Eukaryotic type KH-domain (KH-domain type I)"/>
    <property type="match status" value="1"/>
</dbReference>
<keyword evidence="4 9" id="KW-0808">Transferase</keyword>
<dbReference type="GO" id="GO:0000287">
    <property type="term" value="F:magnesium ion binding"/>
    <property type="evidence" value="ECO:0007669"/>
    <property type="project" value="UniProtKB-UniRule"/>
</dbReference>
<evidence type="ECO:0000313" key="11">
    <source>
        <dbReference type="EMBL" id="HIU43585.1"/>
    </source>
</evidence>
<dbReference type="InterPro" id="IPR012340">
    <property type="entry name" value="NA-bd_OB-fold"/>
</dbReference>
<evidence type="ECO:0000313" key="12">
    <source>
        <dbReference type="Proteomes" id="UP000824073"/>
    </source>
</evidence>
<evidence type="ECO:0000256" key="7">
    <source>
        <dbReference type="ARBA" id="ARBA00022842"/>
    </source>
</evidence>
<reference evidence="11" key="1">
    <citation type="submission" date="2020-10" db="EMBL/GenBank/DDBJ databases">
        <authorList>
            <person name="Gilroy R."/>
        </authorList>
    </citation>
    <scope>NUCLEOTIDE SEQUENCE</scope>
    <source>
        <strain evidence="11">CHK191-8634</strain>
    </source>
</reference>
<keyword evidence="3 9" id="KW-0963">Cytoplasm</keyword>
<dbReference type="AlphaFoldDB" id="A0A9D1LL15"/>
<dbReference type="InterPro" id="IPR027408">
    <property type="entry name" value="PNPase/RNase_PH_dom_sf"/>
</dbReference>
<dbReference type="InterPro" id="IPR012162">
    <property type="entry name" value="PNPase"/>
</dbReference>
<dbReference type="Pfam" id="PF00013">
    <property type="entry name" value="KH_1"/>
    <property type="match status" value="1"/>
</dbReference>
<dbReference type="Proteomes" id="UP000824073">
    <property type="component" value="Unassembled WGS sequence"/>
</dbReference>